<proteinExistence type="predicted"/>
<dbReference type="InterPro" id="IPR039424">
    <property type="entry name" value="SBP_5"/>
</dbReference>
<protein>
    <submittedName>
        <fullName evidence="3">Peptide/nickel transport system substrate-binding protein/oligopeptide transport system substrate-binding protein</fullName>
    </submittedName>
</protein>
<organism evidence="3 4">
    <name type="scientific">Stackebrandtia albiflava</name>
    <dbReference type="NCBI Taxonomy" id="406432"/>
    <lineage>
        <taxon>Bacteria</taxon>
        <taxon>Bacillati</taxon>
        <taxon>Actinomycetota</taxon>
        <taxon>Actinomycetes</taxon>
        <taxon>Glycomycetales</taxon>
        <taxon>Glycomycetaceae</taxon>
        <taxon>Stackebrandtia</taxon>
    </lineage>
</organism>
<dbReference type="CDD" id="cd00995">
    <property type="entry name" value="PBP2_NikA_DppA_OppA_like"/>
    <property type="match status" value="1"/>
</dbReference>
<dbReference type="PANTHER" id="PTHR30290">
    <property type="entry name" value="PERIPLASMIC BINDING COMPONENT OF ABC TRANSPORTER"/>
    <property type="match status" value="1"/>
</dbReference>
<feature type="domain" description="Solute-binding protein family 5" evidence="2">
    <location>
        <begin position="81"/>
        <end position="464"/>
    </location>
</feature>
<dbReference type="SUPFAM" id="SSF53850">
    <property type="entry name" value="Periplasmic binding protein-like II"/>
    <property type="match status" value="1"/>
</dbReference>
<dbReference type="OrthoDB" id="9046151at2"/>
<dbReference type="InterPro" id="IPR030678">
    <property type="entry name" value="Peptide/Ni-bd"/>
</dbReference>
<keyword evidence="1" id="KW-0732">Signal</keyword>
<dbReference type="Gene3D" id="3.90.76.10">
    <property type="entry name" value="Dipeptide-binding Protein, Domain 1"/>
    <property type="match status" value="1"/>
</dbReference>
<evidence type="ECO:0000259" key="2">
    <source>
        <dbReference type="Pfam" id="PF00496"/>
    </source>
</evidence>
<name>A0A562UPS2_9ACTN</name>
<dbReference type="InterPro" id="IPR000914">
    <property type="entry name" value="SBP_5_dom"/>
</dbReference>
<evidence type="ECO:0000313" key="4">
    <source>
        <dbReference type="Proteomes" id="UP000321617"/>
    </source>
</evidence>
<comment type="caution">
    <text evidence="3">The sequence shown here is derived from an EMBL/GenBank/DDBJ whole genome shotgun (WGS) entry which is preliminary data.</text>
</comment>
<sequence length="545" mass="59228">MRNNRRVITAISALALTGVGLAACGGGDGGSGSGSGSDGTLRLGLGEPQNLIPANIQETEGGEIADRLYAGLYTYDMEGNLAPVLADGVPTTEDNKVWTIKLQEGFTFQNGEEITAETFVKSWNYTVYGENANYGAGFFKQIDGWAEMQLGEDPDGDGPEEAAKPEATELSGVKAVDPLTLEVTLAEPWVGFPVTLGYTAFMPMADECLADIDACNETPIGNGPYKIDGKWNHNSSIHMEKWADYKGTQPSIERIEYKIYTGDATAWPDFEAGKIDIAAPGAEEYEVAKAEYGDAMREEETGQTWGLGFPVYDEKFSDPNVRKAFSMAIDRQGYIDGLFQGRYTVANSYTPAVIPGYLEGTCGEACTFDPEAAKQLLADTDFPMDQPVELWVNSGPGEDYLKVLGDQLAANLGITYELKTLEWPDFLGKKDGHELTGPFLTGWSPDYPLNQNYLEPLYGNGPDGNDFGFHGEEFEQLLAEGNRAETLSDAMTKYQEAEKVLAADLPVAPIWVTRTATVIGENVDPDSFQRNPILGTIDINSLKLL</sequence>
<dbReference type="PIRSF" id="PIRSF002741">
    <property type="entry name" value="MppA"/>
    <property type="match status" value="1"/>
</dbReference>
<dbReference type="GO" id="GO:1904680">
    <property type="term" value="F:peptide transmembrane transporter activity"/>
    <property type="evidence" value="ECO:0007669"/>
    <property type="project" value="TreeGrafter"/>
</dbReference>
<dbReference type="PROSITE" id="PS51257">
    <property type="entry name" value="PROKAR_LIPOPROTEIN"/>
    <property type="match status" value="1"/>
</dbReference>
<dbReference type="GO" id="GO:0043190">
    <property type="term" value="C:ATP-binding cassette (ABC) transporter complex"/>
    <property type="evidence" value="ECO:0007669"/>
    <property type="project" value="InterPro"/>
</dbReference>
<dbReference type="Gene3D" id="3.10.105.10">
    <property type="entry name" value="Dipeptide-binding Protein, Domain 3"/>
    <property type="match status" value="1"/>
</dbReference>
<gene>
    <name evidence="3" type="ORF">LX16_5096</name>
</gene>
<reference evidence="3 4" key="1">
    <citation type="journal article" date="2013" name="Stand. Genomic Sci.">
        <title>Genomic Encyclopedia of Type Strains, Phase I: The one thousand microbial genomes (KMG-I) project.</title>
        <authorList>
            <person name="Kyrpides N.C."/>
            <person name="Woyke T."/>
            <person name="Eisen J.A."/>
            <person name="Garrity G."/>
            <person name="Lilburn T.G."/>
            <person name="Beck B.J."/>
            <person name="Whitman W.B."/>
            <person name="Hugenholtz P."/>
            <person name="Klenk H.P."/>
        </authorList>
    </citation>
    <scope>NUCLEOTIDE SEQUENCE [LARGE SCALE GENOMIC DNA]</scope>
    <source>
        <strain evidence="3 4">DSM 45044</strain>
    </source>
</reference>
<dbReference type="GO" id="GO:0042597">
    <property type="term" value="C:periplasmic space"/>
    <property type="evidence" value="ECO:0007669"/>
    <property type="project" value="UniProtKB-ARBA"/>
</dbReference>
<feature type="signal peptide" evidence="1">
    <location>
        <begin position="1"/>
        <end position="22"/>
    </location>
</feature>
<evidence type="ECO:0000256" key="1">
    <source>
        <dbReference type="SAM" id="SignalP"/>
    </source>
</evidence>
<keyword evidence="4" id="KW-1185">Reference proteome</keyword>
<dbReference type="GO" id="GO:0015833">
    <property type="term" value="P:peptide transport"/>
    <property type="evidence" value="ECO:0007669"/>
    <property type="project" value="TreeGrafter"/>
</dbReference>
<feature type="chain" id="PRO_5021894923" evidence="1">
    <location>
        <begin position="23"/>
        <end position="545"/>
    </location>
</feature>
<dbReference type="RefSeq" id="WP_158645736.1">
    <property type="nucleotide sequence ID" value="NZ_BAABIJ010000007.1"/>
</dbReference>
<accession>A0A562UPS2</accession>
<dbReference type="Proteomes" id="UP000321617">
    <property type="component" value="Unassembled WGS sequence"/>
</dbReference>
<dbReference type="PANTHER" id="PTHR30290:SF83">
    <property type="entry name" value="ABC TRANSPORTER SUBSTRATE-BINDING PROTEIN"/>
    <property type="match status" value="1"/>
</dbReference>
<dbReference type="Pfam" id="PF00496">
    <property type="entry name" value="SBP_bac_5"/>
    <property type="match status" value="1"/>
</dbReference>
<dbReference type="EMBL" id="VLLL01000011">
    <property type="protein sequence ID" value="TWJ07610.1"/>
    <property type="molecule type" value="Genomic_DNA"/>
</dbReference>
<dbReference type="Gene3D" id="3.40.190.10">
    <property type="entry name" value="Periplasmic binding protein-like II"/>
    <property type="match status" value="1"/>
</dbReference>
<evidence type="ECO:0000313" key="3">
    <source>
        <dbReference type="EMBL" id="TWJ07610.1"/>
    </source>
</evidence>
<dbReference type="AlphaFoldDB" id="A0A562UPS2"/>